<name>A0ABD2WJ35_9HYME</name>
<evidence type="ECO:0000313" key="1">
    <source>
        <dbReference type="EMBL" id="KAL3392853.1"/>
    </source>
</evidence>
<sequence length="354" mass="40980">MSDNESSGGEFDEEEIKRNFDREASLIVQNDTLPKKSSDRYLLVYNTYKDWKKENCKLLSSSEENNLIVYFTELKSKLKPPTLWSIWSTLKKTLGTRDDINLENFLSLKSIIKANFKSYKPKKSALLRWEHITKFMDTAPDFDYLSLKCHQSRSCIIALYLSRVATRVSYITQSGLLRQGANTNRCISTLKKIDSLLVYTIESSDKRVYLVALTRRDDNDDNEDENPAQSRELVGIFILFEFSIKRAVALCVSYTYVTVDEFIYYSQKATEIIAVCRSRVIKLSSSIRLRPCIRKFQNIRWSCKFTETRKAADLSALSEYVHPSCRRSMHVTSVNNKCINSASKSARPRTFVWL</sequence>
<keyword evidence="2" id="KW-1185">Reference proteome</keyword>
<dbReference type="Proteomes" id="UP001627154">
    <property type="component" value="Unassembled WGS sequence"/>
</dbReference>
<organism evidence="1 2">
    <name type="scientific">Trichogramma kaykai</name>
    <dbReference type="NCBI Taxonomy" id="54128"/>
    <lineage>
        <taxon>Eukaryota</taxon>
        <taxon>Metazoa</taxon>
        <taxon>Ecdysozoa</taxon>
        <taxon>Arthropoda</taxon>
        <taxon>Hexapoda</taxon>
        <taxon>Insecta</taxon>
        <taxon>Pterygota</taxon>
        <taxon>Neoptera</taxon>
        <taxon>Endopterygota</taxon>
        <taxon>Hymenoptera</taxon>
        <taxon>Apocrita</taxon>
        <taxon>Proctotrupomorpha</taxon>
        <taxon>Chalcidoidea</taxon>
        <taxon>Trichogrammatidae</taxon>
        <taxon>Trichogramma</taxon>
    </lineage>
</organism>
<dbReference type="AlphaFoldDB" id="A0ABD2WJ35"/>
<comment type="caution">
    <text evidence="1">The sequence shown here is derived from an EMBL/GenBank/DDBJ whole genome shotgun (WGS) entry which is preliminary data.</text>
</comment>
<accession>A0ABD2WJ35</accession>
<dbReference type="EMBL" id="JBJJXI010000101">
    <property type="protein sequence ID" value="KAL3392853.1"/>
    <property type="molecule type" value="Genomic_DNA"/>
</dbReference>
<evidence type="ECO:0000313" key="2">
    <source>
        <dbReference type="Proteomes" id="UP001627154"/>
    </source>
</evidence>
<gene>
    <name evidence="1" type="ORF">TKK_012560</name>
</gene>
<proteinExistence type="predicted"/>
<reference evidence="1 2" key="1">
    <citation type="journal article" date="2024" name="bioRxiv">
        <title>A reference genome for Trichogramma kaykai: A tiny desert-dwelling parasitoid wasp with competing sex-ratio distorters.</title>
        <authorList>
            <person name="Culotta J."/>
            <person name="Lindsey A.R."/>
        </authorList>
    </citation>
    <scope>NUCLEOTIDE SEQUENCE [LARGE SCALE GENOMIC DNA]</scope>
    <source>
        <strain evidence="1 2">KSX58</strain>
    </source>
</reference>
<protein>
    <submittedName>
        <fullName evidence="1">Uncharacterized protein</fullName>
    </submittedName>
</protein>